<organism evidence="1 2">
    <name type="scientific">Chondrus crispus</name>
    <name type="common">Carrageen Irish moss</name>
    <name type="synonym">Polymorpha crispa</name>
    <dbReference type="NCBI Taxonomy" id="2769"/>
    <lineage>
        <taxon>Eukaryota</taxon>
        <taxon>Rhodophyta</taxon>
        <taxon>Florideophyceae</taxon>
        <taxon>Rhodymeniophycidae</taxon>
        <taxon>Gigartinales</taxon>
        <taxon>Gigartinaceae</taxon>
        <taxon>Chondrus</taxon>
    </lineage>
</organism>
<evidence type="ECO:0000313" key="1">
    <source>
        <dbReference type="EMBL" id="CDF77495.1"/>
    </source>
</evidence>
<evidence type="ECO:0000313" key="2">
    <source>
        <dbReference type="Proteomes" id="UP000012073"/>
    </source>
</evidence>
<name>S0F2Y1_CHOCR</name>
<dbReference type="Proteomes" id="UP000012073">
    <property type="component" value="Unassembled WGS sequence"/>
</dbReference>
<dbReference type="EMBL" id="HG001573">
    <property type="protein sequence ID" value="CDF77495.1"/>
    <property type="molecule type" value="Genomic_DNA"/>
</dbReference>
<dbReference type="Gramene" id="CDF77495">
    <property type="protein sequence ID" value="CDF77495"/>
    <property type="gene ID" value="CHC_T00001605001"/>
</dbReference>
<dbReference type="AlphaFoldDB" id="S0F2Y1"/>
<dbReference type="GeneID" id="17320249"/>
<keyword evidence="2" id="KW-1185">Reference proteome</keyword>
<proteinExistence type="predicted"/>
<dbReference type="RefSeq" id="XP_005712534.1">
    <property type="nucleotide sequence ID" value="XM_005712477.1"/>
</dbReference>
<sequence>MLKQILERHCSYFRAARGDTYGFGNAVLQTEGNLFRKLNPLATSFHSVKMVGAIFSKQNVLETNLRILEYVCSVLQGSEYTNCILSPEENGCSQRTIKT</sequence>
<protein>
    <submittedName>
        <fullName evidence="1">Uncharacterized protein</fullName>
    </submittedName>
</protein>
<reference evidence="2" key="1">
    <citation type="journal article" date="2013" name="Proc. Natl. Acad. Sci. U.S.A.">
        <title>Genome structure and metabolic features in the red seaweed Chondrus crispus shed light on evolution of the Archaeplastida.</title>
        <authorList>
            <person name="Collen J."/>
            <person name="Porcel B."/>
            <person name="Carre W."/>
            <person name="Ball S.G."/>
            <person name="Chaparro C."/>
            <person name="Tonon T."/>
            <person name="Barbeyron T."/>
            <person name="Michel G."/>
            <person name="Noel B."/>
            <person name="Valentin K."/>
            <person name="Elias M."/>
            <person name="Artiguenave F."/>
            <person name="Arun A."/>
            <person name="Aury J.M."/>
            <person name="Barbosa-Neto J.F."/>
            <person name="Bothwell J.H."/>
            <person name="Bouget F.Y."/>
            <person name="Brillet L."/>
            <person name="Cabello-Hurtado F."/>
            <person name="Capella-Gutierrez S."/>
            <person name="Charrier B."/>
            <person name="Cladiere L."/>
            <person name="Cock J.M."/>
            <person name="Coelho S.M."/>
            <person name="Colleoni C."/>
            <person name="Czjzek M."/>
            <person name="Da Silva C."/>
            <person name="Delage L."/>
            <person name="Denoeud F."/>
            <person name="Deschamps P."/>
            <person name="Dittami S.M."/>
            <person name="Gabaldon T."/>
            <person name="Gachon C.M."/>
            <person name="Groisillier A."/>
            <person name="Herve C."/>
            <person name="Jabbari K."/>
            <person name="Katinka M."/>
            <person name="Kloareg B."/>
            <person name="Kowalczyk N."/>
            <person name="Labadie K."/>
            <person name="Leblanc C."/>
            <person name="Lopez P.J."/>
            <person name="McLachlan D.H."/>
            <person name="Meslet-Cladiere L."/>
            <person name="Moustafa A."/>
            <person name="Nehr Z."/>
            <person name="Nyvall Collen P."/>
            <person name="Panaud O."/>
            <person name="Partensky F."/>
            <person name="Poulain J."/>
            <person name="Rensing S.A."/>
            <person name="Rousvoal S."/>
            <person name="Samson G."/>
            <person name="Symeonidi A."/>
            <person name="Weissenbach J."/>
            <person name="Zambounis A."/>
            <person name="Wincker P."/>
            <person name="Boyen C."/>
        </authorList>
    </citation>
    <scope>NUCLEOTIDE SEQUENCE [LARGE SCALE GENOMIC DNA]</scope>
    <source>
        <strain evidence="2">cv. Stackhouse</strain>
    </source>
</reference>
<dbReference type="KEGG" id="ccp:CHC_T00001605001"/>
<accession>S0F2Y1</accession>
<gene>
    <name evidence="1" type="ORF">CHC_T00001605001</name>
</gene>